<keyword evidence="4 11" id="KW-0808">Transferase</keyword>
<evidence type="ECO:0000256" key="5">
    <source>
        <dbReference type="ARBA" id="ARBA00022723"/>
    </source>
</evidence>
<comment type="caution">
    <text evidence="12">The sequence shown here is derived from an EMBL/GenBank/DDBJ whole genome shotgun (WGS) entry which is preliminary data.</text>
</comment>
<comment type="pathway">
    <text evidence="3 11">Cofactor biosynthesis; thiamine diphosphate biosynthesis; 4-methyl-5-(2-phosphoethyl)-thiazole from 5-(2-hydroxyethyl)-4-methylthiazole: step 1/1.</text>
</comment>
<feature type="binding site" evidence="11">
    <location>
        <position position="47"/>
    </location>
    <ligand>
        <name>substrate</name>
    </ligand>
</feature>
<keyword evidence="7 11" id="KW-0418">Kinase</keyword>
<dbReference type="GO" id="GO:0004417">
    <property type="term" value="F:hydroxyethylthiazole kinase activity"/>
    <property type="evidence" value="ECO:0007669"/>
    <property type="project" value="UniProtKB-UniRule"/>
</dbReference>
<dbReference type="SUPFAM" id="SSF53613">
    <property type="entry name" value="Ribokinase-like"/>
    <property type="match status" value="1"/>
</dbReference>
<proteinExistence type="inferred from homology"/>
<dbReference type="NCBIfam" id="NF006830">
    <property type="entry name" value="PRK09355.1"/>
    <property type="match status" value="1"/>
</dbReference>
<comment type="catalytic activity">
    <reaction evidence="1 11">
        <text>5-(2-hydroxyethyl)-4-methylthiazole + ATP = 4-methyl-5-(2-phosphooxyethyl)-thiazole + ADP + H(+)</text>
        <dbReference type="Rhea" id="RHEA:24212"/>
        <dbReference type="ChEBI" id="CHEBI:15378"/>
        <dbReference type="ChEBI" id="CHEBI:17957"/>
        <dbReference type="ChEBI" id="CHEBI:30616"/>
        <dbReference type="ChEBI" id="CHEBI:58296"/>
        <dbReference type="ChEBI" id="CHEBI:456216"/>
        <dbReference type="EC" id="2.7.1.50"/>
    </reaction>
</comment>
<dbReference type="GO" id="GO:0000287">
    <property type="term" value="F:magnesium ion binding"/>
    <property type="evidence" value="ECO:0007669"/>
    <property type="project" value="UniProtKB-UniRule"/>
</dbReference>
<dbReference type="Gene3D" id="3.40.1190.20">
    <property type="match status" value="1"/>
</dbReference>
<dbReference type="InterPro" id="IPR000417">
    <property type="entry name" value="Hyethyz_kinase"/>
</dbReference>
<keyword evidence="9 11" id="KW-0460">Magnesium</keyword>
<keyword evidence="6 11" id="KW-0547">Nucleotide-binding</keyword>
<evidence type="ECO:0000256" key="4">
    <source>
        <dbReference type="ARBA" id="ARBA00022679"/>
    </source>
</evidence>
<dbReference type="PIRSF" id="PIRSF000513">
    <property type="entry name" value="Thz_kinase"/>
    <property type="match status" value="1"/>
</dbReference>
<evidence type="ECO:0000256" key="7">
    <source>
        <dbReference type="ARBA" id="ARBA00022777"/>
    </source>
</evidence>
<dbReference type="EC" id="2.7.1.50" evidence="11"/>
<evidence type="ECO:0000313" key="13">
    <source>
        <dbReference type="Proteomes" id="UP000322454"/>
    </source>
</evidence>
<dbReference type="GO" id="GO:0005524">
    <property type="term" value="F:ATP binding"/>
    <property type="evidence" value="ECO:0007669"/>
    <property type="project" value="UniProtKB-UniRule"/>
</dbReference>
<feature type="binding site" evidence="11">
    <location>
        <position position="196"/>
    </location>
    <ligand>
        <name>substrate</name>
    </ligand>
</feature>
<feature type="binding site" evidence="11">
    <location>
        <position position="169"/>
    </location>
    <ligand>
        <name>ATP</name>
        <dbReference type="ChEBI" id="CHEBI:30616"/>
    </ligand>
</feature>
<evidence type="ECO:0000256" key="11">
    <source>
        <dbReference type="HAMAP-Rule" id="MF_00228"/>
    </source>
</evidence>
<keyword evidence="10 11" id="KW-0784">Thiamine biosynthesis</keyword>
<sequence length="270" mass="28453">MNLSVNDLSSNLELLKKHNPLVHNITNVVVTNVTANALLAIGASPIMAYAKEEMKDIISISDALVLNIGTLTKDIIDVMLLAGKYANKKNIPVIFDPVGAGASGLRNDASKEIVSNIKLAIIRGNESEIANLYGVKLETKGVDSKGHVEDKIGLAKELALKVSSTVCISGKEDIISDGSNVFSVKNGDAALTKMTGAGCISSSVMGAFAAIDKNYAKASLTGAVLIGICGELAASKSKLSGSFQVEFFNNLSSFNSDILHKYANFEEVCR</sequence>
<keyword evidence="8 11" id="KW-0067">ATP-binding</keyword>
<evidence type="ECO:0000256" key="2">
    <source>
        <dbReference type="ARBA" id="ARBA00001946"/>
    </source>
</evidence>
<evidence type="ECO:0000256" key="9">
    <source>
        <dbReference type="ARBA" id="ARBA00022842"/>
    </source>
</evidence>
<gene>
    <name evidence="11" type="primary">thiM</name>
    <name evidence="12" type="ORF">EVJ48_10190</name>
</gene>
<dbReference type="PRINTS" id="PR01099">
    <property type="entry name" value="HYETHTZKNASE"/>
</dbReference>
<evidence type="ECO:0000256" key="6">
    <source>
        <dbReference type="ARBA" id="ARBA00022741"/>
    </source>
</evidence>
<comment type="cofactor">
    <cofactor evidence="2 11">
        <name>Mg(2+)</name>
        <dbReference type="ChEBI" id="CHEBI:18420"/>
    </cofactor>
</comment>
<dbReference type="UniPathway" id="UPA00060">
    <property type="reaction ID" value="UER00139"/>
</dbReference>
<dbReference type="EMBL" id="SHMQ01000059">
    <property type="protein sequence ID" value="RZV36636.1"/>
    <property type="molecule type" value="Genomic_DNA"/>
</dbReference>
<name>A0A520X654_9DELT</name>
<accession>A0A520X654</accession>
<evidence type="ECO:0000256" key="10">
    <source>
        <dbReference type="ARBA" id="ARBA00022977"/>
    </source>
</evidence>
<comment type="similarity">
    <text evidence="11">Belongs to the Thz kinase family.</text>
</comment>
<evidence type="ECO:0000256" key="3">
    <source>
        <dbReference type="ARBA" id="ARBA00004868"/>
    </source>
</evidence>
<evidence type="ECO:0000256" key="8">
    <source>
        <dbReference type="ARBA" id="ARBA00022840"/>
    </source>
</evidence>
<dbReference type="Proteomes" id="UP000322454">
    <property type="component" value="Unassembled WGS sequence"/>
</dbReference>
<dbReference type="HAMAP" id="MF_00228">
    <property type="entry name" value="Thz_kinase"/>
    <property type="match status" value="1"/>
</dbReference>
<feature type="binding site" evidence="11">
    <location>
        <position position="123"/>
    </location>
    <ligand>
        <name>ATP</name>
        <dbReference type="ChEBI" id="CHEBI:30616"/>
    </ligand>
</feature>
<evidence type="ECO:0000313" key="12">
    <source>
        <dbReference type="EMBL" id="RZV36636.1"/>
    </source>
</evidence>
<dbReference type="InterPro" id="IPR029056">
    <property type="entry name" value="Ribokinase-like"/>
</dbReference>
<dbReference type="NCBIfam" id="TIGR00694">
    <property type="entry name" value="thiM"/>
    <property type="match status" value="1"/>
</dbReference>
<protein>
    <recommendedName>
        <fullName evidence="11">Hydroxyethylthiazole kinase</fullName>
        <ecNumber evidence="11">2.7.1.50</ecNumber>
    </recommendedName>
    <alternativeName>
        <fullName evidence="11">4-methyl-5-beta-hydroxyethylthiazole kinase</fullName>
        <shortName evidence="11">TH kinase</shortName>
        <shortName evidence="11">Thz kinase</shortName>
    </alternativeName>
</protein>
<evidence type="ECO:0000256" key="1">
    <source>
        <dbReference type="ARBA" id="ARBA00001771"/>
    </source>
</evidence>
<dbReference type="GO" id="GO:0009228">
    <property type="term" value="P:thiamine biosynthetic process"/>
    <property type="evidence" value="ECO:0007669"/>
    <property type="project" value="UniProtKB-KW"/>
</dbReference>
<dbReference type="AlphaFoldDB" id="A0A520X654"/>
<reference evidence="12 13" key="1">
    <citation type="submission" date="2019-01" db="EMBL/GenBank/DDBJ databases">
        <title>Insights into ecological role of a new deltaproteobacterial order Candidatus Sinidesulfobacterales (Sva0485) by metagenomics and metatranscriptomics.</title>
        <authorList>
            <person name="Tan S."/>
            <person name="Liu J."/>
            <person name="Fang Y."/>
            <person name="Hedlund B."/>
            <person name="Lian Z.-H."/>
            <person name="Huang L.-Y."/>
            <person name="Li J.-T."/>
            <person name="Huang L.-N."/>
            <person name="Li W.-J."/>
            <person name="Jiang H.-C."/>
            <person name="Dong H.-L."/>
            <person name="Shu W.-S."/>
        </authorList>
    </citation>
    <scope>NUCLEOTIDE SEQUENCE [LARGE SCALE GENOMIC DNA]</scope>
    <source>
        <strain evidence="12">AP4</strain>
    </source>
</reference>
<comment type="function">
    <text evidence="11">Catalyzes the phosphorylation of the hydroxyl group of 4-methyl-5-beta-hydroxyethylthiazole (THZ).</text>
</comment>
<keyword evidence="5 11" id="KW-0479">Metal-binding</keyword>
<dbReference type="GO" id="GO:0009229">
    <property type="term" value="P:thiamine diphosphate biosynthetic process"/>
    <property type="evidence" value="ECO:0007669"/>
    <property type="project" value="UniProtKB-UniRule"/>
</dbReference>
<dbReference type="CDD" id="cd01170">
    <property type="entry name" value="THZ_kinase"/>
    <property type="match status" value="1"/>
</dbReference>
<organism evidence="12 13">
    <name type="scientific">Candidatus Acidulodesulfobacterium acidiphilum</name>
    <dbReference type="NCBI Taxonomy" id="2597224"/>
    <lineage>
        <taxon>Bacteria</taxon>
        <taxon>Deltaproteobacteria</taxon>
        <taxon>Candidatus Acidulodesulfobacterales</taxon>
        <taxon>Candidatus Acidulodesulfobacterium</taxon>
    </lineage>
</organism>
<dbReference type="Pfam" id="PF02110">
    <property type="entry name" value="HK"/>
    <property type="match status" value="1"/>
</dbReference>